<protein>
    <submittedName>
        <fullName evidence="2">Uncharacterized protein</fullName>
    </submittedName>
</protein>
<feature type="transmembrane region" description="Helical" evidence="1">
    <location>
        <begin position="94"/>
        <end position="116"/>
    </location>
</feature>
<dbReference type="EnsemblPlants" id="PGSC0003DMT400095340">
    <property type="protein sequence ID" value="PGSC0003DMT400095340"/>
    <property type="gene ID" value="PGSC0003DMG400044911"/>
</dbReference>
<evidence type="ECO:0000313" key="3">
    <source>
        <dbReference type="Proteomes" id="UP000011115"/>
    </source>
</evidence>
<dbReference type="PaxDb" id="4113-PGSC0003DMT400095340"/>
<keyword evidence="3" id="KW-1185">Reference proteome</keyword>
<proteinExistence type="predicted"/>
<dbReference type="Proteomes" id="UP000011115">
    <property type="component" value="Unassembled WGS sequence"/>
</dbReference>
<evidence type="ECO:0000256" key="1">
    <source>
        <dbReference type="SAM" id="Phobius"/>
    </source>
</evidence>
<dbReference type="InParanoid" id="M1DW30"/>
<keyword evidence="1" id="KW-1133">Transmembrane helix</keyword>
<dbReference type="Gramene" id="PGSC0003DMT400095340">
    <property type="protein sequence ID" value="PGSC0003DMT400095340"/>
    <property type="gene ID" value="PGSC0003DMG400044911"/>
</dbReference>
<keyword evidence="1" id="KW-0812">Transmembrane</keyword>
<name>M1DW30_SOLTU</name>
<evidence type="ECO:0000313" key="2">
    <source>
        <dbReference type="EnsemblPlants" id="PGSC0003DMT400095340"/>
    </source>
</evidence>
<reference evidence="2" key="2">
    <citation type="submission" date="2015-06" db="UniProtKB">
        <authorList>
            <consortium name="EnsemblPlants"/>
        </authorList>
    </citation>
    <scope>IDENTIFICATION</scope>
    <source>
        <strain evidence="2">DM1-3 516 R44</strain>
    </source>
</reference>
<organism evidence="2 3">
    <name type="scientific">Solanum tuberosum</name>
    <name type="common">Potato</name>
    <dbReference type="NCBI Taxonomy" id="4113"/>
    <lineage>
        <taxon>Eukaryota</taxon>
        <taxon>Viridiplantae</taxon>
        <taxon>Streptophyta</taxon>
        <taxon>Embryophyta</taxon>
        <taxon>Tracheophyta</taxon>
        <taxon>Spermatophyta</taxon>
        <taxon>Magnoliopsida</taxon>
        <taxon>eudicotyledons</taxon>
        <taxon>Gunneridae</taxon>
        <taxon>Pentapetalae</taxon>
        <taxon>asterids</taxon>
        <taxon>lamiids</taxon>
        <taxon>Solanales</taxon>
        <taxon>Solanaceae</taxon>
        <taxon>Solanoideae</taxon>
        <taxon>Solaneae</taxon>
        <taxon>Solanum</taxon>
    </lineage>
</organism>
<reference evidence="3" key="1">
    <citation type="journal article" date="2011" name="Nature">
        <title>Genome sequence and analysis of the tuber crop potato.</title>
        <authorList>
            <consortium name="The Potato Genome Sequencing Consortium"/>
        </authorList>
    </citation>
    <scope>NUCLEOTIDE SEQUENCE [LARGE SCALE GENOMIC DNA]</scope>
    <source>
        <strain evidence="3">cv. DM1-3 516 R44</strain>
    </source>
</reference>
<dbReference type="AlphaFoldDB" id="M1DW30"/>
<dbReference type="HOGENOM" id="CLU_162985_0_0_1"/>
<accession>M1DW30</accession>
<sequence>MYSEGSFGDFSWDRRCTRRSAIWSTSSPFINFLKHICVLDHWATRYYFVERLDNAPTAPYFRRLDHFLQGTTHWNKRRIKTFRRLAKWTRRSSGLHFFILLSLFVPFYDVVSMLSFKYQILDT</sequence>
<keyword evidence="1" id="KW-0472">Membrane</keyword>